<evidence type="ECO:0000256" key="2">
    <source>
        <dbReference type="ARBA" id="ARBA00023125"/>
    </source>
</evidence>
<sequence>MGHAFRIREIARQAGLSEATVDRVLHHRGGVRPDTTNDVHRAIADLERQRTQVRLTGRTFLVDLVMQTPERFSSAVRRAFDAELPLLRPAGIRVRYHLRETGTPEELVATLGRLRRRGSDGVILKGPDVPSVRHAVDDLAGAGVPVLTFATDLPGSRRLAYVGIDNRAAGATAAYLITQWLGDRPGDVLLTLSRGYFHGEDQRKAGFRRALPHRTVVEIDNSDGLDATMRGLIERLPRRDVAAVYSIGGGNAAIVEAFGAHRPVFVAHDLDADNRRLLRNGALSAVLHHDLHQDVRHACRLLLRAHGALPGPVGSTSSNIQVVTPFNVPLPPDGRVLP</sequence>
<dbReference type="Gene3D" id="1.10.260.40">
    <property type="entry name" value="lambda repressor-like DNA-binding domains"/>
    <property type="match status" value="1"/>
</dbReference>
<keyword evidence="6" id="KW-1185">Reference proteome</keyword>
<proteinExistence type="predicted"/>
<dbReference type="Gene3D" id="3.40.50.2300">
    <property type="match status" value="2"/>
</dbReference>
<dbReference type="InterPro" id="IPR025997">
    <property type="entry name" value="SBP_2_dom"/>
</dbReference>
<keyword evidence="3" id="KW-0804">Transcription</keyword>
<dbReference type="CDD" id="cd01392">
    <property type="entry name" value="HTH_LacI"/>
    <property type="match status" value="1"/>
</dbReference>
<dbReference type="SMART" id="SM00354">
    <property type="entry name" value="HTH_LACI"/>
    <property type="match status" value="1"/>
</dbReference>
<keyword evidence="2 5" id="KW-0238">DNA-binding</keyword>
<dbReference type="PANTHER" id="PTHR30146">
    <property type="entry name" value="LACI-RELATED TRANSCRIPTIONAL REPRESSOR"/>
    <property type="match status" value="1"/>
</dbReference>
<dbReference type="SUPFAM" id="SSF47413">
    <property type="entry name" value="lambda repressor-like DNA-binding domains"/>
    <property type="match status" value="1"/>
</dbReference>
<comment type="caution">
    <text evidence="5">The sequence shown here is derived from an EMBL/GenBank/DDBJ whole genome shotgun (WGS) entry which is preliminary data.</text>
</comment>
<evidence type="ECO:0000256" key="1">
    <source>
        <dbReference type="ARBA" id="ARBA00023015"/>
    </source>
</evidence>
<dbReference type="Pfam" id="PF13407">
    <property type="entry name" value="Peripla_BP_4"/>
    <property type="match status" value="1"/>
</dbReference>
<evidence type="ECO:0000259" key="4">
    <source>
        <dbReference type="PROSITE" id="PS50932"/>
    </source>
</evidence>
<dbReference type="CDD" id="cd06307">
    <property type="entry name" value="PBP1_sugar_binding"/>
    <property type="match status" value="1"/>
</dbReference>
<gene>
    <name evidence="5" type="ORF">GCM10009539_42790</name>
</gene>
<dbReference type="Proteomes" id="UP001500967">
    <property type="component" value="Unassembled WGS sequence"/>
</dbReference>
<protein>
    <submittedName>
        <fullName evidence="5">LacI family DNA-binding transcriptional regulator</fullName>
    </submittedName>
</protein>
<evidence type="ECO:0000256" key="3">
    <source>
        <dbReference type="ARBA" id="ARBA00023163"/>
    </source>
</evidence>
<dbReference type="RefSeq" id="WP_344650642.1">
    <property type="nucleotide sequence ID" value="NZ_BAAAGX010000016.1"/>
</dbReference>
<dbReference type="GO" id="GO:0003677">
    <property type="term" value="F:DNA binding"/>
    <property type="evidence" value="ECO:0007669"/>
    <property type="project" value="UniProtKB-KW"/>
</dbReference>
<dbReference type="PANTHER" id="PTHR30146:SF152">
    <property type="entry name" value="TRANSCRIPTIONAL REGULATORY PROTEIN"/>
    <property type="match status" value="1"/>
</dbReference>
<keyword evidence="1" id="KW-0805">Transcription regulation</keyword>
<dbReference type="SUPFAM" id="SSF53822">
    <property type="entry name" value="Periplasmic binding protein-like I"/>
    <property type="match status" value="1"/>
</dbReference>
<evidence type="ECO:0000313" key="6">
    <source>
        <dbReference type="Proteomes" id="UP001500967"/>
    </source>
</evidence>
<dbReference type="InterPro" id="IPR010982">
    <property type="entry name" value="Lambda_DNA-bd_dom_sf"/>
</dbReference>
<dbReference type="InterPro" id="IPR000843">
    <property type="entry name" value="HTH_LacI"/>
</dbReference>
<evidence type="ECO:0000313" key="5">
    <source>
        <dbReference type="EMBL" id="GAA0253045.1"/>
    </source>
</evidence>
<reference evidence="5 6" key="1">
    <citation type="journal article" date="2019" name="Int. J. Syst. Evol. Microbiol.">
        <title>The Global Catalogue of Microorganisms (GCM) 10K type strain sequencing project: providing services to taxonomists for standard genome sequencing and annotation.</title>
        <authorList>
            <consortium name="The Broad Institute Genomics Platform"/>
            <consortium name="The Broad Institute Genome Sequencing Center for Infectious Disease"/>
            <person name="Wu L."/>
            <person name="Ma J."/>
        </authorList>
    </citation>
    <scope>NUCLEOTIDE SEQUENCE [LARGE SCALE GENOMIC DNA]</scope>
    <source>
        <strain evidence="5 6">JCM 10425</strain>
    </source>
</reference>
<organism evidence="5 6">
    <name type="scientific">Cryptosporangium japonicum</name>
    <dbReference type="NCBI Taxonomy" id="80872"/>
    <lineage>
        <taxon>Bacteria</taxon>
        <taxon>Bacillati</taxon>
        <taxon>Actinomycetota</taxon>
        <taxon>Actinomycetes</taxon>
        <taxon>Cryptosporangiales</taxon>
        <taxon>Cryptosporangiaceae</taxon>
        <taxon>Cryptosporangium</taxon>
    </lineage>
</organism>
<name>A0ABN0UJY7_9ACTN</name>
<dbReference type="Pfam" id="PF00356">
    <property type="entry name" value="LacI"/>
    <property type="match status" value="1"/>
</dbReference>
<feature type="domain" description="HTH lacI-type" evidence="4">
    <location>
        <begin position="5"/>
        <end position="57"/>
    </location>
</feature>
<dbReference type="PROSITE" id="PS50932">
    <property type="entry name" value="HTH_LACI_2"/>
    <property type="match status" value="1"/>
</dbReference>
<accession>A0ABN0UJY7</accession>
<dbReference type="EMBL" id="BAAAGX010000016">
    <property type="protein sequence ID" value="GAA0253045.1"/>
    <property type="molecule type" value="Genomic_DNA"/>
</dbReference>
<dbReference type="InterPro" id="IPR028082">
    <property type="entry name" value="Peripla_BP_I"/>
</dbReference>